<dbReference type="Pfam" id="PF12697">
    <property type="entry name" value="Abhydrolase_6"/>
    <property type="match status" value="1"/>
</dbReference>
<accession>A0A7W7I132</accession>
<dbReference type="InterPro" id="IPR029058">
    <property type="entry name" value="AB_hydrolase_fold"/>
</dbReference>
<proteinExistence type="predicted"/>
<evidence type="ECO:0000313" key="3">
    <source>
        <dbReference type="Proteomes" id="UP000578112"/>
    </source>
</evidence>
<reference evidence="2 3" key="1">
    <citation type="submission" date="2020-08" db="EMBL/GenBank/DDBJ databases">
        <title>Sequencing the genomes of 1000 actinobacteria strains.</title>
        <authorList>
            <person name="Klenk H.-P."/>
        </authorList>
    </citation>
    <scope>NUCLEOTIDE SEQUENCE [LARGE SCALE GENOMIC DNA]</scope>
    <source>
        <strain evidence="2 3">DSM 43149</strain>
    </source>
</reference>
<dbReference type="PANTHER" id="PTHR43798:SF33">
    <property type="entry name" value="HYDROLASE, PUTATIVE (AFU_ORTHOLOGUE AFUA_2G14860)-RELATED"/>
    <property type="match status" value="1"/>
</dbReference>
<dbReference type="Proteomes" id="UP000578112">
    <property type="component" value="Unassembled WGS sequence"/>
</dbReference>
<dbReference type="EMBL" id="JACHNH010000001">
    <property type="protein sequence ID" value="MBB4764440.1"/>
    <property type="molecule type" value="Genomic_DNA"/>
</dbReference>
<protein>
    <submittedName>
        <fullName evidence="2">Pimeloyl-ACP methyl ester carboxylesterase</fullName>
    </submittedName>
</protein>
<dbReference type="SUPFAM" id="SSF53474">
    <property type="entry name" value="alpha/beta-Hydrolases"/>
    <property type="match status" value="1"/>
</dbReference>
<gene>
    <name evidence="2" type="ORF">BJ971_004996</name>
</gene>
<feature type="domain" description="AB hydrolase-1" evidence="1">
    <location>
        <begin position="40"/>
        <end position="265"/>
    </location>
</feature>
<name>A0A7W7I132_9ACTN</name>
<evidence type="ECO:0000259" key="1">
    <source>
        <dbReference type="Pfam" id="PF12697"/>
    </source>
</evidence>
<dbReference type="RefSeq" id="WP_184995633.1">
    <property type="nucleotide sequence ID" value="NZ_BOMK01000027.1"/>
</dbReference>
<dbReference type="GO" id="GO:0003824">
    <property type="term" value="F:catalytic activity"/>
    <property type="evidence" value="ECO:0007669"/>
    <property type="project" value="UniProtKB-ARBA"/>
</dbReference>
<dbReference type="InterPro" id="IPR000073">
    <property type="entry name" value="AB_hydrolase_1"/>
</dbReference>
<sequence>MSTATRAPSRGARRVTLDGAGITLSALLSEPLRTPPRATVVALHGAGMSAGYFDGAAHPDQSLLTLGAELGCTVLAVDRPGYGDSTAVLPEGQTLRQQARTLRAALADFTARHAVGAGIFLLAHSFGGKLALTCAAYEPPDGLLGIDVSGCGHRYAIAPEHVADALERRLFTLHWGRLGLYPPNTFRSSATVVAPMPSRERGAAGRWPDDFTDLAPRIRVPVRFTFAEHESWWRHDRQTLADLAGRLTSAPIVRVDRQPDAGHNISLGWAARSYHLRAFAFLEECLGRRAPATDENGGTPC</sequence>
<dbReference type="PANTHER" id="PTHR43798">
    <property type="entry name" value="MONOACYLGLYCEROL LIPASE"/>
    <property type="match status" value="1"/>
</dbReference>
<dbReference type="InterPro" id="IPR050266">
    <property type="entry name" value="AB_hydrolase_sf"/>
</dbReference>
<comment type="caution">
    <text evidence="2">The sequence shown here is derived from an EMBL/GenBank/DDBJ whole genome shotgun (WGS) entry which is preliminary data.</text>
</comment>
<dbReference type="GO" id="GO:0016020">
    <property type="term" value="C:membrane"/>
    <property type="evidence" value="ECO:0007669"/>
    <property type="project" value="TreeGrafter"/>
</dbReference>
<keyword evidence="3" id="KW-1185">Reference proteome</keyword>
<evidence type="ECO:0000313" key="2">
    <source>
        <dbReference type="EMBL" id="MBB4764440.1"/>
    </source>
</evidence>
<dbReference type="Gene3D" id="3.40.50.1820">
    <property type="entry name" value="alpha/beta hydrolase"/>
    <property type="match status" value="1"/>
</dbReference>
<dbReference type="AlphaFoldDB" id="A0A7W7I132"/>
<organism evidence="2 3">
    <name type="scientific">Actinoplanes digitatis</name>
    <dbReference type="NCBI Taxonomy" id="1868"/>
    <lineage>
        <taxon>Bacteria</taxon>
        <taxon>Bacillati</taxon>
        <taxon>Actinomycetota</taxon>
        <taxon>Actinomycetes</taxon>
        <taxon>Micromonosporales</taxon>
        <taxon>Micromonosporaceae</taxon>
        <taxon>Actinoplanes</taxon>
    </lineage>
</organism>